<evidence type="ECO:0000313" key="2">
    <source>
        <dbReference type="Proteomes" id="UP000064939"/>
    </source>
</evidence>
<gene>
    <name evidence="1" type="ORF">AOY20_03560</name>
</gene>
<name>A0A0N9VMR5_9GAMM</name>
<sequence length="128" mass="14835">MLKVPEYLLLTVPDVSFEKPEYNIKIKVVFVSCGVKNPMSDRYIDQLSLSFLLSAFKDRKLHFMSFDEHPFRIKKMSYLTTGLKITVEPILESDPDYFGISWEPSGLVCRSSGELELIPFRSKIDDDY</sequence>
<evidence type="ECO:0000313" key="1">
    <source>
        <dbReference type="EMBL" id="ALH94681.1"/>
    </source>
</evidence>
<accession>A0A0N9VMR5</accession>
<organism evidence="1 2">
    <name type="scientific">Acinetobacter equi</name>
    <dbReference type="NCBI Taxonomy" id="1324350"/>
    <lineage>
        <taxon>Bacteria</taxon>
        <taxon>Pseudomonadati</taxon>
        <taxon>Pseudomonadota</taxon>
        <taxon>Gammaproteobacteria</taxon>
        <taxon>Moraxellales</taxon>
        <taxon>Moraxellaceae</taxon>
        <taxon>Acinetobacter</taxon>
    </lineage>
</organism>
<protein>
    <submittedName>
        <fullName evidence="1">Uncharacterized protein</fullName>
    </submittedName>
</protein>
<proteinExistence type="predicted"/>
<dbReference type="EMBL" id="CP012808">
    <property type="protein sequence ID" value="ALH94681.1"/>
    <property type="molecule type" value="Genomic_DNA"/>
</dbReference>
<reference evidence="1 2" key="1">
    <citation type="journal article" date="2015" name="Int. J. Syst. Evol. Microbiol.">
        <title>Acinetobacter equi sp. nov. isolated from horse faeces.</title>
        <authorList>
            <person name="Poppel M.T."/>
            <person name="Skiebe E."/>
            <person name="Laue M."/>
            <person name="Bergmann H."/>
            <person name="Ebersberger I."/>
            <person name="Garn T."/>
            <person name="Fruth A."/>
            <person name="Baumgardt S."/>
            <person name="Busse H.J."/>
            <person name="Wilharm G."/>
        </authorList>
    </citation>
    <scope>NUCLEOTIDE SEQUENCE [LARGE SCALE GENOMIC DNA]</scope>
    <source>
        <strain evidence="1 2">114</strain>
    </source>
</reference>
<dbReference type="AlphaFoldDB" id="A0A0N9VMR5"/>
<keyword evidence="2" id="KW-1185">Reference proteome</keyword>
<dbReference type="Proteomes" id="UP000064939">
    <property type="component" value="Chromosome"/>
</dbReference>
<dbReference type="KEGG" id="aei:AOY20_03560"/>
<dbReference type="RefSeq" id="WP_054580581.1">
    <property type="nucleotide sequence ID" value="NZ_CP012808.1"/>
</dbReference>